<protein>
    <submittedName>
        <fullName evidence="1">Sensory transduction protein LytR</fullName>
    </submittedName>
</protein>
<dbReference type="PANTHER" id="PTHR37299">
    <property type="entry name" value="TRANSCRIPTIONAL REGULATOR-RELATED"/>
    <property type="match status" value="1"/>
</dbReference>
<gene>
    <name evidence="1" type="primary">lytR_1</name>
    <name evidence="1" type="ORF">HDCHBGLK_01713</name>
</gene>
<dbReference type="SUPFAM" id="SSF52172">
    <property type="entry name" value="CheY-like"/>
    <property type="match status" value="1"/>
</dbReference>
<dbReference type="InterPro" id="IPR011006">
    <property type="entry name" value="CheY-like_superfamily"/>
</dbReference>
<dbReference type="Proteomes" id="UP000289664">
    <property type="component" value="Chromosome"/>
</dbReference>
<dbReference type="InterPro" id="IPR007492">
    <property type="entry name" value="LytTR_DNA-bd_dom"/>
</dbReference>
<dbReference type="KEGG" id="csci:HDCHBGLK_01713"/>
<name>B0NJV1_CLOS5</name>
<organism evidence="1 2">
    <name type="scientific">Clostridium scindens (strain ATCC 35704 / DSM 5676 / VPI 13733 / 19)</name>
    <dbReference type="NCBI Taxonomy" id="411468"/>
    <lineage>
        <taxon>Bacteria</taxon>
        <taxon>Bacillati</taxon>
        <taxon>Bacillota</taxon>
        <taxon>Clostridia</taxon>
        <taxon>Lachnospirales</taxon>
        <taxon>Lachnospiraceae</taxon>
    </lineage>
</organism>
<sequence length="174" mass="20290">MMVEEIKASEQMGVTYMKMEERDRLLREEGEMRILTTQVCKKLGKGLEVQAFELGVEDYIMKPFDRKRLEKVLRRCMARPDAARTEAPTERAAVKRLAISSNGKTVFEDIKDIVYIETYNRGCLIHTAGNEYRENKSIGEYEKKLEDMGFFRIHKSYLINLDKVKEVFHIKGAN</sequence>
<dbReference type="PROSITE" id="PS50930">
    <property type="entry name" value="HTH_LYTTR"/>
    <property type="match status" value="1"/>
</dbReference>
<dbReference type="GO" id="GO:0000156">
    <property type="term" value="F:phosphorelay response regulator activity"/>
    <property type="evidence" value="ECO:0007669"/>
    <property type="project" value="InterPro"/>
</dbReference>
<dbReference type="eggNOG" id="COG3279">
    <property type="taxonomic scope" value="Bacteria"/>
</dbReference>
<dbReference type="STRING" id="411468.CLOSCI_03790"/>
<dbReference type="AlphaFoldDB" id="B0NJV1"/>
<dbReference type="Gene3D" id="2.40.50.1020">
    <property type="entry name" value="LytTr DNA-binding domain"/>
    <property type="match status" value="1"/>
</dbReference>
<keyword evidence="2" id="KW-1185">Reference proteome</keyword>
<dbReference type="Gene3D" id="3.40.50.2300">
    <property type="match status" value="1"/>
</dbReference>
<reference evidence="1 2" key="1">
    <citation type="journal article" date="2019" name="Appl. Environ. Microbiol.">
        <title>Clostridium scindens ATCC 35704: integration of nutritional requirements, the complete genome sequence, and global transcriptional responses to bile acids.</title>
        <authorList>
            <person name="Devendran S."/>
            <person name="Shrestha R."/>
            <person name="Alves J.M.P."/>
            <person name="Wolf P.G."/>
            <person name="Ly L."/>
            <person name="Hernandez A.G."/>
            <person name="Mendez-Garcia C."/>
            <person name="Inboden A."/>
            <person name="Wiley J."/>
            <person name="Paul O."/>
            <person name="Allen A."/>
            <person name="Springer E."/>
            <person name="Wright C.L."/>
            <person name="Fields C.J."/>
            <person name="Daniel S.L."/>
            <person name="Ridlon J.M."/>
        </authorList>
    </citation>
    <scope>NUCLEOTIDE SEQUENCE [LARGE SCALE GENOMIC DNA]</scope>
    <source>
        <strain evidence="1 2">ATCC 35704</strain>
    </source>
</reference>
<dbReference type="EMBL" id="CP036170">
    <property type="protein sequence ID" value="QBF74314.1"/>
    <property type="molecule type" value="Genomic_DNA"/>
</dbReference>
<dbReference type="HOGENOM" id="CLU_1537439_0_0_9"/>
<dbReference type="GeneID" id="62695925"/>
<evidence type="ECO:0000313" key="2">
    <source>
        <dbReference type="Proteomes" id="UP000289664"/>
    </source>
</evidence>
<accession>B0NJV1</accession>
<dbReference type="RefSeq" id="WP_004608439.1">
    <property type="nucleotide sequence ID" value="NZ_CP036170.1"/>
</dbReference>
<dbReference type="SMART" id="SM00850">
    <property type="entry name" value="LytTR"/>
    <property type="match status" value="1"/>
</dbReference>
<evidence type="ECO:0000313" key="1">
    <source>
        <dbReference type="EMBL" id="QBF74314.1"/>
    </source>
</evidence>
<dbReference type="PANTHER" id="PTHR37299:SF1">
    <property type="entry name" value="STAGE 0 SPORULATION PROTEIN A HOMOLOG"/>
    <property type="match status" value="1"/>
</dbReference>
<proteinExistence type="predicted"/>
<dbReference type="InterPro" id="IPR046947">
    <property type="entry name" value="LytR-like"/>
</dbReference>
<dbReference type="GO" id="GO:0003677">
    <property type="term" value="F:DNA binding"/>
    <property type="evidence" value="ECO:0007669"/>
    <property type="project" value="InterPro"/>
</dbReference>
<dbReference type="Pfam" id="PF04397">
    <property type="entry name" value="LytTR"/>
    <property type="match status" value="1"/>
</dbReference>